<keyword evidence="2" id="KW-1185">Reference proteome</keyword>
<reference evidence="1 2" key="1">
    <citation type="submission" date="2019-03" db="EMBL/GenBank/DDBJ databases">
        <title>Genomic Encyclopedia of Archaeal and Bacterial Type Strains, Phase II (KMG-II): from individual species to whole genera.</title>
        <authorList>
            <person name="Goeker M."/>
        </authorList>
    </citation>
    <scope>NUCLEOTIDE SEQUENCE [LARGE SCALE GENOMIC DNA]</scope>
    <source>
        <strain evidence="1 2">DSM 45499</strain>
    </source>
</reference>
<protein>
    <submittedName>
        <fullName evidence="1">Uncharacterized protein</fullName>
    </submittedName>
</protein>
<sequence length="53" mass="5368">MVRGNDGDNASIGEKAAIPGCAGETVARCSGSPPDGLWRQAVQVISVRSASPK</sequence>
<gene>
    <name evidence="1" type="ORF">CLV71_11675</name>
</gene>
<comment type="caution">
    <text evidence="1">The sequence shown here is derived from an EMBL/GenBank/DDBJ whole genome shotgun (WGS) entry which is preliminary data.</text>
</comment>
<proteinExistence type="predicted"/>
<dbReference type="AlphaFoldDB" id="A0A4V6Q6L3"/>
<organism evidence="1 2">
    <name type="scientific">Actinophytocola oryzae</name>
    <dbReference type="NCBI Taxonomy" id="502181"/>
    <lineage>
        <taxon>Bacteria</taxon>
        <taxon>Bacillati</taxon>
        <taxon>Actinomycetota</taxon>
        <taxon>Actinomycetes</taxon>
        <taxon>Pseudonocardiales</taxon>
        <taxon>Pseudonocardiaceae</taxon>
    </lineage>
</organism>
<evidence type="ECO:0000313" key="2">
    <source>
        <dbReference type="Proteomes" id="UP000294927"/>
    </source>
</evidence>
<dbReference type="Proteomes" id="UP000294927">
    <property type="component" value="Unassembled WGS sequence"/>
</dbReference>
<evidence type="ECO:0000313" key="1">
    <source>
        <dbReference type="EMBL" id="TDV43141.1"/>
    </source>
</evidence>
<dbReference type="EMBL" id="SOCP01000016">
    <property type="protein sequence ID" value="TDV43141.1"/>
    <property type="molecule type" value="Genomic_DNA"/>
</dbReference>
<name>A0A4V6Q6L3_9PSEU</name>
<accession>A0A4V6Q6L3</accession>